<dbReference type="GO" id="GO:0007017">
    <property type="term" value="P:microtubule-based process"/>
    <property type="evidence" value="ECO:0007669"/>
    <property type="project" value="InterPro"/>
</dbReference>
<keyword evidence="16" id="KW-1185">Reference proteome</keyword>
<dbReference type="AlphaFoldDB" id="A0A9W6WPB4"/>
<dbReference type="PANTHER" id="PTHR10353">
    <property type="entry name" value="GLYCOSYL HYDROLASE"/>
    <property type="match status" value="1"/>
</dbReference>
<dbReference type="GO" id="GO:0030286">
    <property type="term" value="C:dynein complex"/>
    <property type="evidence" value="ECO:0007669"/>
    <property type="project" value="InterPro"/>
</dbReference>
<dbReference type="Gene3D" id="3.20.20.80">
    <property type="entry name" value="Glycosidases"/>
    <property type="match status" value="1"/>
</dbReference>
<evidence type="ECO:0000256" key="5">
    <source>
        <dbReference type="ARBA" id="ARBA00022448"/>
    </source>
</evidence>
<dbReference type="SUPFAM" id="SSF54648">
    <property type="entry name" value="DLC"/>
    <property type="match status" value="2"/>
</dbReference>
<evidence type="ECO:0000256" key="8">
    <source>
        <dbReference type="ARBA" id="ARBA00022801"/>
    </source>
</evidence>
<dbReference type="InterPro" id="IPR037177">
    <property type="entry name" value="DLC_sf"/>
</dbReference>
<evidence type="ECO:0000256" key="11">
    <source>
        <dbReference type="ARBA" id="ARBA00023212"/>
    </source>
</evidence>
<keyword evidence="13" id="KW-0326">Glycosidase</keyword>
<comment type="similarity">
    <text evidence="3 14">Belongs to the glycosyl hydrolase 1 family.</text>
</comment>
<evidence type="ECO:0000256" key="9">
    <source>
        <dbReference type="ARBA" id="ARBA00022816"/>
    </source>
</evidence>
<reference evidence="15" key="1">
    <citation type="submission" date="2023-04" db="EMBL/GenBank/DDBJ databases">
        <title>Phytophthora lilii NBRC 32176.</title>
        <authorList>
            <person name="Ichikawa N."/>
            <person name="Sato H."/>
            <person name="Tonouchi N."/>
        </authorList>
    </citation>
    <scope>NUCLEOTIDE SEQUENCE</scope>
    <source>
        <strain evidence="15">NBRC 32176</strain>
    </source>
</reference>
<keyword evidence="9" id="KW-0509">mRNA transport</keyword>
<keyword evidence="5" id="KW-0813">Transport</keyword>
<dbReference type="SMART" id="SM01375">
    <property type="entry name" value="Dynein_light"/>
    <property type="match status" value="2"/>
</dbReference>
<evidence type="ECO:0000313" key="16">
    <source>
        <dbReference type="Proteomes" id="UP001165083"/>
    </source>
</evidence>
<evidence type="ECO:0000256" key="2">
    <source>
        <dbReference type="ARBA" id="ARBA00004245"/>
    </source>
</evidence>
<evidence type="ECO:0000256" key="14">
    <source>
        <dbReference type="RuleBase" id="RU003690"/>
    </source>
</evidence>
<dbReference type="SUPFAM" id="SSF51445">
    <property type="entry name" value="(Trans)glycosidases"/>
    <property type="match status" value="1"/>
</dbReference>
<dbReference type="GO" id="GO:0008422">
    <property type="term" value="F:beta-glucosidase activity"/>
    <property type="evidence" value="ECO:0007669"/>
    <property type="project" value="TreeGrafter"/>
</dbReference>
<evidence type="ECO:0000256" key="12">
    <source>
        <dbReference type="ARBA" id="ARBA00023242"/>
    </source>
</evidence>
<dbReference type="InterPro" id="IPR001360">
    <property type="entry name" value="Glyco_hydro_1"/>
</dbReference>
<evidence type="ECO:0000256" key="13">
    <source>
        <dbReference type="ARBA" id="ARBA00023295"/>
    </source>
</evidence>
<dbReference type="Pfam" id="PF00232">
    <property type="entry name" value="Glyco_hydro_1"/>
    <property type="match status" value="1"/>
</dbReference>
<dbReference type="FunFam" id="3.30.740.10:FF:000005">
    <property type="entry name" value="Dynein light chain"/>
    <property type="match status" value="1"/>
</dbReference>
<dbReference type="PRINTS" id="PR00131">
    <property type="entry name" value="GLHYDRLASE1"/>
</dbReference>
<sequence>MAPPTSLPASAHPYPSCGPMRVKARHKSTDLVPMVFCSADFQVSQAPVAPLAVQAAAKKATNDAAKKTSSIREFAAELQRRLEPAMGAGWHVLVGGDFAVDLRYGACVVLFSKASKMKVLLYRTTPSVTPRPKQEHEALTDKSEDLDAKRKIVVFESEMEDEMKDAVVDKAKRLYNYYEGVEDNETKIAQALKVGGHSLTFAYGPTWQVVVSSSRDLCCLPIADEGTHADFTVTKLRVVVYRHAGTSLDRHLDSAQFGKRVAFALATICLLLYGFLSLNSSEVVEKCKASAAVASDSIPVDGVVLPEGCTAEDVKRANDHAWWKTAAILGMSAFTMLASLIRIWSSARIGIVVNSDWGVPLNESYAEDVAAAERKNQFHLGWLLSPLTTGDYPKIMRERVGDRLPKFSKEQSAQVKGSYDLLMLNYYASYSTTDCDSERSETNCSSLALGWPVDLAVDDSRNPDGARHAYGSIMDPNSCTSDSGYPPGYLQVIRFMHKHDTSADILLTENGWCGNETINNPDQLWYHRTHLEQVHKAIYEEGIPIIGYTVWGFMDDFEWTSYAGRRGLYFVNFTDQTGDIDEYSALPSQLTRIQRSAGAWYSNVATTGCLEQEEEDEEYLV</sequence>
<keyword evidence="8" id="KW-0378">Hydrolase</keyword>
<accession>A0A9W6WPB4</accession>
<dbReference type="InterPro" id="IPR017853">
    <property type="entry name" value="GH"/>
</dbReference>
<evidence type="ECO:0000256" key="3">
    <source>
        <dbReference type="ARBA" id="ARBA00010838"/>
    </source>
</evidence>
<name>A0A9W6WPB4_9STRA</name>
<keyword evidence="7" id="KW-0493">Microtubule</keyword>
<proteinExistence type="inferred from homology"/>
<dbReference type="EMBL" id="BSXW01000108">
    <property type="protein sequence ID" value="GMF12196.1"/>
    <property type="molecule type" value="Genomic_DNA"/>
</dbReference>
<dbReference type="PANTHER" id="PTHR10353:SF36">
    <property type="entry name" value="LP05116P"/>
    <property type="match status" value="1"/>
</dbReference>
<dbReference type="GO" id="GO:0005874">
    <property type="term" value="C:microtubule"/>
    <property type="evidence" value="ECO:0007669"/>
    <property type="project" value="UniProtKB-KW"/>
</dbReference>
<dbReference type="GO" id="GO:0051028">
    <property type="term" value="P:mRNA transport"/>
    <property type="evidence" value="ECO:0007669"/>
    <property type="project" value="UniProtKB-KW"/>
</dbReference>
<comment type="caution">
    <text evidence="15">The sequence shown here is derived from an EMBL/GenBank/DDBJ whole genome shotgun (WGS) entry which is preliminary data.</text>
</comment>
<dbReference type="Gene3D" id="3.30.740.10">
    <property type="entry name" value="Protein Inhibitor Of Neuronal Nitric Oxide Synthase"/>
    <property type="match status" value="2"/>
</dbReference>
<dbReference type="InterPro" id="IPR001372">
    <property type="entry name" value="Dynein_light_chain_typ-1/2"/>
</dbReference>
<evidence type="ECO:0000313" key="15">
    <source>
        <dbReference type="EMBL" id="GMF12196.1"/>
    </source>
</evidence>
<organism evidence="15 16">
    <name type="scientific">Phytophthora lilii</name>
    <dbReference type="NCBI Taxonomy" id="2077276"/>
    <lineage>
        <taxon>Eukaryota</taxon>
        <taxon>Sar</taxon>
        <taxon>Stramenopiles</taxon>
        <taxon>Oomycota</taxon>
        <taxon>Peronosporomycetes</taxon>
        <taxon>Peronosporales</taxon>
        <taxon>Peronosporaceae</taxon>
        <taxon>Phytophthora</taxon>
    </lineage>
</organism>
<comment type="subcellular location">
    <subcellularLocation>
        <location evidence="2">Cytoplasm</location>
        <location evidence="2">Cytoskeleton</location>
    </subcellularLocation>
    <subcellularLocation>
        <location evidence="1">Nucleus</location>
    </subcellularLocation>
</comment>
<dbReference type="Proteomes" id="UP001165083">
    <property type="component" value="Unassembled WGS sequence"/>
</dbReference>
<dbReference type="OrthoDB" id="92719at2759"/>
<dbReference type="GO" id="GO:0005634">
    <property type="term" value="C:nucleus"/>
    <property type="evidence" value="ECO:0007669"/>
    <property type="project" value="UniProtKB-SubCell"/>
</dbReference>
<dbReference type="GO" id="GO:0005975">
    <property type="term" value="P:carbohydrate metabolic process"/>
    <property type="evidence" value="ECO:0007669"/>
    <property type="project" value="InterPro"/>
</dbReference>
<protein>
    <recommendedName>
        <fullName evidence="4">Dynein light chain 1, cytoplasmic</fullName>
    </recommendedName>
</protein>
<evidence type="ECO:0000256" key="6">
    <source>
        <dbReference type="ARBA" id="ARBA00022490"/>
    </source>
</evidence>
<dbReference type="GO" id="GO:0015031">
    <property type="term" value="P:protein transport"/>
    <property type="evidence" value="ECO:0007669"/>
    <property type="project" value="UniProtKB-KW"/>
</dbReference>
<keyword evidence="6" id="KW-0963">Cytoplasm</keyword>
<evidence type="ECO:0000256" key="4">
    <source>
        <dbReference type="ARBA" id="ARBA00015062"/>
    </source>
</evidence>
<evidence type="ECO:0000256" key="10">
    <source>
        <dbReference type="ARBA" id="ARBA00022927"/>
    </source>
</evidence>
<evidence type="ECO:0000256" key="7">
    <source>
        <dbReference type="ARBA" id="ARBA00022701"/>
    </source>
</evidence>
<gene>
    <name evidence="15" type="ORF">Plil01_000283800</name>
</gene>
<keyword evidence="11" id="KW-0206">Cytoskeleton</keyword>
<evidence type="ECO:0000256" key="1">
    <source>
        <dbReference type="ARBA" id="ARBA00004123"/>
    </source>
</evidence>
<keyword evidence="12" id="KW-0539">Nucleus</keyword>
<dbReference type="Pfam" id="PF01221">
    <property type="entry name" value="Dynein_light"/>
    <property type="match status" value="2"/>
</dbReference>
<keyword evidence="10" id="KW-0653">Protein transport</keyword>